<evidence type="ECO:0000313" key="2">
    <source>
        <dbReference type="Proteomes" id="UP000095705"/>
    </source>
</evidence>
<comment type="caution">
    <text evidence="1">The sequence shown here is derived from an EMBL/GenBank/DDBJ whole genome shotgun (WGS) entry which is preliminary data.</text>
</comment>
<name>A0A1E5NXP9_9ACTN</name>
<gene>
    <name evidence="1" type="ORF">BGK67_34615</name>
</gene>
<dbReference type="OrthoDB" id="10018829at2"/>
<organism evidence="1 2">
    <name type="scientific">Streptomyces subrutilus</name>
    <dbReference type="NCBI Taxonomy" id="36818"/>
    <lineage>
        <taxon>Bacteria</taxon>
        <taxon>Bacillati</taxon>
        <taxon>Actinomycetota</taxon>
        <taxon>Actinomycetes</taxon>
        <taxon>Kitasatosporales</taxon>
        <taxon>Streptomycetaceae</taxon>
        <taxon>Streptomyces</taxon>
    </lineage>
</organism>
<keyword evidence="2" id="KW-1185">Reference proteome</keyword>
<accession>A0A1E5NXP9</accession>
<keyword evidence="1" id="KW-0614">Plasmid</keyword>
<dbReference type="AlphaFoldDB" id="A0A1E5NXP9"/>
<proteinExistence type="predicted"/>
<dbReference type="EMBL" id="MEHK01000005">
    <property type="protein sequence ID" value="OEJ21032.1"/>
    <property type="molecule type" value="Genomic_DNA"/>
</dbReference>
<dbReference type="Proteomes" id="UP000095705">
    <property type="component" value="Plasmid pACMP1"/>
</dbReference>
<geneLocation type="plasmid" evidence="2">
    <name>pacmp1</name>
</geneLocation>
<dbReference type="RefSeq" id="WP_069917920.1">
    <property type="nucleotide sequence ID" value="NZ_CM007203.1"/>
</dbReference>
<reference evidence="1 2" key="1">
    <citation type="submission" date="2016-08" db="EMBL/GenBank/DDBJ databases">
        <title>The complete genome of Streptomyces subrutilus 10-1-1.</title>
        <authorList>
            <person name="Chen X."/>
        </authorList>
    </citation>
    <scope>NUCLEOTIDE SEQUENCE [LARGE SCALE GENOMIC DNA]</scope>
    <source>
        <strain evidence="1 2">10-1-1</strain>
        <plasmid evidence="2">pacmp1</plasmid>
    </source>
</reference>
<sequence>MSTSTRPAAMVYGALAANLTAPQVDAAIRVLVQACQPLAAFRDHRCVGSGAYLDPRMLAGEVVLAYLREDAAAPASRAARARERAVGERVLIRWADLFQAASWEVLRYRETDQYDGYRLVRLVLTPPAEAVPGRRVLTPIEHHAAWHAIESAASEEGADPGTVLNAVLRALNIDAPPGQ</sequence>
<protein>
    <submittedName>
        <fullName evidence="1">Uncharacterized protein</fullName>
    </submittedName>
</protein>
<evidence type="ECO:0000313" key="1">
    <source>
        <dbReference type="EMBL" id="OEJ21032.1"/>
    </source>
</evidence>